<keyword evidence="4 7" id="KW-1133">Transmembrane helix</keyword>
<keyword evidence="3 7" id="KW-0812">Transmembrane</keyword>
<keyword evidence="5 7" id="KW-0472">Membrane</keyword>
<feature type="transmembrane region" description="Helical" evidence="7">
    <location>
        <begin position="67"/>
        <end position="84"/>
    </location>
</feature>
<evidence type="ECO:0000256" key="7">
    <source>
        <dbReference type="SAM" id="Phobius"/>
    </source>
</evidence>
<evidence type="ECO:0000256" key="4">
    <source>
        <dbReference type="ARBA" id="ARBA00022989"/>
    </source>
</evidence>
<comment type="caution">
    <text evidence="8">The sequence shown here is derived from an EMBL/GenBank/DDBJ whole genome shotgun (WGS) entry which is preliminary data.</text>
</comment>
<dbReference type="PANTHER" id="PTHR33931:SF2">
    <property type="entry name" value="HOLIN-LIKE PROTEIN CIDA"/>
    <property type="match status" value="1"/>
</dbReference>
<dbReference type="PANTHER" id="PTHR33931">
    <property type="entry name" value="HOLIN-LIKE PROTEIN CIDA-RELATED"/>
    <property type="match status" value="1"/>
</dbReference>
<protein>
    <submittedName>
        <fullName evidence="8">CidA/LrgA family protein</fullName>
    </submittedName>
</protein>
<evidence type="ECO:0000256" key="3">
    <source>
        <dbReference type="ARBA" id="ARBA00022692"/>
    </source>
</evidence>
<evidence type="ECO:0000256" key="1">
    <source>
        <dbReference type="ARBA" id="ARBA00004651"/>
    </source>
</evidence>
<evidence type="ECO:0000256" key="2">
    <source>
        <dbReference type="ARBA" id="ARBA00022475"/>
    </source>
</evidence>
<name>A0ABR6Y7I0_9BURK</name>
<feature type="transmembrane region" description="Helical" evidence="7">
    <location>
        <begin position="29"/>
        <end position="46"/>
    </location>
</feature>
<comment type="subcellular location">
    <subcellularLocation>
        <location evidence="1">Cell membrane</location>
        <topology evidence="1">Multi-pass membrane protein</topology>
    </subcellularLocation>
</comment>
<dbReference type="InterPro" id="IPR005538">
    <property type="entry name" value="LrgA/CidA"/>
</dbReference>
<sequence length="143" mass="15880">MFYTLAVLLIFQCIGEALAFVLQSSLRWNIPGPVLGMLLLFFALLASPRLMERIEESSHHLLKHMSLFFIPAGAGIMVSASGIAQHWLALLIAIVVSTVLTLMVTAASMRWLMPTHFSSEHAPEHEAEHSSHTSDQTSIKREQ</sequence>
<dbReference type="Proteomes" id="UP000624279">
    <property type="component" value="Unassembled WGS sequence"/>
</dbReference>
<dbReference type="Pfam" id="PF03788">
    <property type="entry name" value="LrgA"/>
    <property type="match status" value="1"/>
</dbReference>
<evidence type="ECO:0000313" key="9">
    <source>
        <dbReference type="Proteomes" id="UP000624279"/>
    </source>
</evidence>
<dbReference type="EMBL" id="JACOGA010000002">
    <property type="protein sequence ID" value="MBC3872575.1"/>
    <property type="molecule type" value="Genomic_DNA"/>
</dbReference>
<feature type="transmembrane region" description="Helical" evidence="7">
    <location>
        <begin position="90"/>
        <end position="112"/>
    </location>
</feature>
<reference evidence="8 9" key="1">
    <citation type="submission" date="2020-08" db="EMBL/GenBank/DDBJ databases">
        <title>Novel species isolated from subtropical streams in China.</title>
        <authorList>
            <person name="Lu H."/>
        </authorList>
    </citation>
    <scope>NUCLEOTIDE SEQUENCE [LARGE SCALE GENOMIC DNA]</scope>
    <source>
        <strain evidence="8 9">LX15W</strain>
    </source>
</reference>
<evidence type="ECO:0000256" key="5">
    <source>
        <dbReference type="ARBA" id="ARBA00023136"/>
    </source>
</evidence>
<gene>
    <name evidence="8" type="ORF">H8K55_03160</name>
</gene>
<evidence type="ECO:0000313" key="8">
    <source>
        <dbReference type="EMBL" id="MBC3872575.1"/>
    </source>
</evidence>
<evidence type="ECO:0000256" key="6">
    <source>
        <dbReference type="SAM" id="MobiDB-lite"/>
    </source>
</evidence>
<keyword evidence="9" id="KW-1185">Reference proteome</keyword>
<keyword evidence="2" id="KW-1003">Cell membrane</keyword>
<organism evidence="8 9">
    <name type="scientific">Undibacterium flavidum</name>
    <dbReference type="NCBI Taxonomy" id="2762297"/>
    <lineage>
        <taxon>Bacteria</taxon>
        <taxon>Pseudomonadati</taxon>
        <taxon>Pseudomonadota</taxon>
        <taxon>Betaproteobacteria</taxon>
        <taxon>Burkholderiales</taxon>
        <taxon>Oxalobacteraceae</taxon>
        <taxon>Undibacterium</taxon>
    </lineage>
</organism>
<proteinExistence type="predicted"/>
<dbReference type="RefSeq" id="WP_186940565.1">
    <property type="nucleotide sequence ID" value="NZ_JACOGA010000002.1"/>
</dbReference>
<accession>A0ABR6Y7I0</accession>
<feature type="region of interest" description="Disordered" evidence="6">
    <location>
        <begin position="122"/>
        <end position="143"/>
    </location>
</feature>